<evidence type="ECO:0000256" key="3">
    <source>
        <dbReference type="ARBA" id="ARBA00022448"/>
    </source>
</evidence>
<dbReference type="GO" id="GO:0005742">
    <property type="term" value="C:mitochondrial outer membrane translocase complex"/>
    <property type="evidence" value="ECO:0007669"/>
    <property type="project" value="InterPro"/>
</dbReference>
<evidence type="ECO:0000256" key="9">
    <source>
        <dbReference type="ARBA" id="ARBA00023136"/>
    </source>
</evidence>
<organism evidence="10 11">
    <name type="scientific">Rhodotorula mucilaginosa</name>
    <name type="common">Yeast</name>
    <name type="synonym">Rhodotorula rubra</name>
    <dbReference type="NCBI Taxonomy" id="5537"/>
    <lineage>
        <taxon>Eukaryota</taxon>
        <taxon>Fungi</taxon>
        <taxon>Dikarya</taxon>
        <taxon>Basidiomycota</taxon>
        <taxon>Pucciniomycotina</taxon>
        <taxon>Microbotryomycetes</taxon>
        <taxon>Sporidiobolales</taxon>
        <taxon>Sporidiobolaceae</taxon>
        <taxon>Rhodotorula</taxon>
    </lineage>
</organism>
<evidence type="ECO:0000256" key="8">
    <source>
        <dbReference type="ARBA" id="ARBA00023128"/>
    </source>
</evidence>
<comment type="subcellular location">
    <subcellularLocation>
        <location evidence="1">Mitochondrion outer membrane</location>
        <topology evidence="1">Single-pass membrane protein</topology>
    </subcellularLocation>
</comment>
<proteinExistence type="inferred from homology"/>
<keyword evidence="6" id="KW-0653">Protein transport</keyword>
<dbReference type="Proteomes" id="UP000777482">
    <property type="component" value="Unassembled WGS sequence"/>
</dbReference>
<comment type="caution">
    <text evidence="10">The sequence shown here is derived from an EMBL/GenBank/DDBJ whole genome shotgun (WGS) entry which is preliminary data.</text>
</comment>
<dbReference type="InterPro" id="IPR012621">
    <property type="entry name" value="Tom7"/>
</dbReference>
<keyword evidence="11" id="KW-1185">Reference proteome</keyword>
<evidence type="ECO:0008006" key="12">
    <source>
        <dbReference type="Google" id="ProtNLM"/>
    </source>
</evidence>
<dbReference type="EMBL" id="PUHQ01000014">
    <property type="protein sequence ID" value="KAG0664438.1"/>
    <property type="molecule type" value="Genomic_DNA"/>
</dbReference>
<dbReference type="GO" id="GO:0045040">
    <property type="term" value="P:protein insertion into mitochondrial outer membrane"/>
    <property type="evidence" value="ECO:0007669"/>
    <property type="project" value="TreeGrafter"/>
</dbReference>
<keyword evidence="5" id="KW-1000">Mitochondrion outer membrane</keyword>
<keyword evidence="3" id="KW-0813">Transport</keyword>
<evidence type="ECO:0000313" key="10">
    <source>
        <dbReference type="EMBL" id="KAG0664438.1"/>
    </source>
</evidence>
<dbReference type="Pfam" id="PF08038">
    <property type="entry name" value="Tom7"/>
    <property type="match status" value="1"/>
</dbReference>
<keyword evidence="9" id="KW-0472">Membrane</keyword>
<protein>
    <recommendedName>
        <fullName evidence="12">Mitochondrial import receptor subunit tom7</fullName>
    </recommendedName>
</protein>
<evidence type="ECO:0000256" key="5">
    <source>
        <dbReference type="ARBA" id="ARBA00022787"/>
    </source>
</evidence>
<keyword evidence="7" id="KW-1133">Transmembrane helix</keyword>
<dbReference type="OrthoDB" id="284357at2759"/>
<keyword evidence="8" id="KW-0496">Mitochondrion</keyword>
<evidence type="ECO:0000256" key="4">
    <source>
        <dbReference type="ARBA" id="ARBA00022692"/>
    </source>
</evidence>
<evidence type="ECO:0000313" key="11">
    <source>
        <dbReference type="Proteomes" id="UP000777482"/>
    </source>
</evidence>
<sequence>MSHRVESLLPSSPPTRQETRDMLGFVGLSEDNKERISKAIQVAKTIVHYGWIPTILVVAWRASNPRPPIMRLISPLA</sequence>
<accession>A0A9P6W782</accession>
<gene>
    <name evidence="10" type="ORF">C6P46_001483</name>
</gene>
<comment type="similarity">
    <text evidence="2">Belongs to the Tom7 family.</text>
</comment>
<reference evidence="10 11" key="1">
    <citation type="submission" date="2020-11" db="EMBL/GenBank/DDBJ databases">
        <title>Kefir isolates.</title>
        <authorList>
            <person name="Marcisauskas S."/>
            <person name="Kim Y."/>
            <person name="Blasche S."/>
        </authorList>
    </citation>
    <scope>NUCLEOTIDE SEQUENCE [LARGE SCALE GENOMIC DNA]</scope>
    <source>
        <strain evidence="10 11">KR</strain>
    </source>
</reference>
<dbReference type="PANTHER" id="PTHR34944:SF2">
    <property type="entry name" value="MITOCHONDRIAL IMPORT RECEPTOR SUBUNIT TOM7"/>
    <property type="match status" value="1"/>
</dbReference>
<evidence type="ECO:0000256" key="2">
    <source>
        <dbReference type="ARBA" id="ARBA00010917"/>
    </source>
</evidence>
<dbReference type="GO" id="GO:0030150">
    <property type="term" value="P:protein import into mitochondrial matrix"/>
    <property type="evidence" value="ECO:0007669"/>
    <property type="project" value="InterPro"/>
</dbReference>
<name>A0A9P6W782_RHOMI</name>
<dbReference type="PANTHER" id="PTHR34944">
    <property type="entry name" value="MITOCHONDRIAL IMPORT RECEPTOR SUBUNIT TOM7"/>
    <property type="match status" value="1"/>
</dbReference>
<evidence type="ECO:0000256" key="6">
    <source>
        <dbReference type="ARBA" id="ARBA00022927"/>
    </source>
</evidence>
<evidence type="ECO:0000256" key="7">
    <source>
        <dbReference type="ARBA" id="ARBA00022989"/>
    </source>
</evidence>
<dbReference type="AlphaFoldDB" id="A0A9P6W782"/>
<evidence type="ECO:0000256" key="1">
    <source>
        <dbReference type="ARBA" id="ARBA00004572"/>
    </source>
</evidence>
<keyword evidence="4" id="KW-0812">Transmembrane</keyword>